<dbReference type="KEGG" id="lxl:KDY119_01385"/>
<proteinExistence type="predicted"/>
<evidence type="ECO:0000313" key="2">
    <source>
        <dbReference type="Proteomes" id="UP000326702"/>
    </source>
</evidence>
<keyword evidence="2" id="KW-1185">Reference proteome</keyword>
<protein>
    <submittedName>
        <fullName evidence="1">Uncharacterized protein</fullName>
    </submittedName>
</protein>
<organism evidence="1 2">
    <name type="scientific">Luteimicrobium xylanilyticum</name>
    <dbReference type="NCBI Taxonomy" id="1133546"/>
    <lineage>
        <taxon>Bacteria</taxon>
        <taxon>Bacillati</taxon>
        <taxon>Actinomycetota</taxon>
        <taxon>Actinomycetes</taxon>
        <taxon>Micrococcales</taxon>
        <taxon>Luteimicrobium</taxon>
    </lineage>
</organism>
<accession>A0A5P9Q943</accession>
<sequence length="77" mass="8530">MPTTKPFAPSCIYEEYVALEIRRRGAAATWPVMYAAVLRAAELLEVSGDGDPFAAVELAVDMAVRVCEDHEREGRLF</sequence>
<evidence type="ECO:0000313" key="1">
    <source>
        <dbReference type="EMBL" id="QFU97879.1"/>
    </source>
</evidence>
<dbReference type="EMBL" id="CP045529">
    <property type="protein sequence ID" value="QFU97879.1"/>
    <property type="molecule type" value="Genomic_DNA"/>
</dbReference>
<dbReference type="RefSeq" id="WP_036951515.1">
    <property type="nucleotide sequence ID" value="NZ_BAABIH010000034.1"/>
</dbReference>
<dbReference type="Proteomes" id="UP000326702">
    <property type="component" value="Chromosome"/>
</dbReference>
<dbReference type="AlphaFoldDB" id="A0A5P9Q943"/>
<name>A0A5P9Q943_9MICO</name>
<gene>
    <name evidence="1" type="ORF">KDY119_01385</name>
</gene>
<reference evidence="1 2" key="1">
    <citation type="submission" date="2019-10" db="EMBL/GenBank/DDBJ databases">
        <title>Genome sequence of Luteimicrobium xylanilyticum HY-24.</title>
        <authorList>
            <person name="Kim D.Y."/>
            <person name="Park H.-Y."/>
        </authorList>
    </citation>
    <scope>NUCLEOTIDE SEQUENCE [LARGE SCALE GENOMIC DNA]</scope>
    <source>
        <strain evidence="1 2">HY-24</strain>
    </source>
</reference>